<evidence type="ECO:0000313" key="2">
    <source>
        <dbReference type="EMBL" id="AOM76548.1"/>
    </source>
</evidence>
<dbReference type="Proteomes" id="UP000094313">
    <property type="component" value="Chromosome"/>
</dbReference>
<feature type="signal peptide" evidence="1">
    <location>
        <begin position="1"/>
        <end position="20"/>
    </location>
</feature>
<dbReference type="PROSITE" id="PS51257">
    <property type="entry name" value="PROKAR_LIPOPROTEIN"/>
    <property type="match status" value="1"/>
</dbReference>
<dbReference type="RefSeq" id="WP_069378244.1">
    <property type="nucleotide sequence ID" value="NZ_CP017141.1"/>
</dbReference>
<dbReference type="OrthoDB" id="982482at2"/>
<dbReference type="KEGG" id="psty:BFS30_04890"/>
<reference evidence="2 3" key="1">
    <citation type="submission" date="2016-08" db="EMBL/GenBank/DDBJ databases">
        <authorList>
            <person name="Seilhamer J.J."/>
        </authorList>
    </citation>
    <scope>NUCLEOTIDE SEQUENCE [LARGE SCALE GENOMIC DNA]</scope>
    <source>
        <strain evidence="2 3">DX4</strain>
    </source>
</reference>
<gene>
    <name evidence="2" type="ORF">BFS30_04890</name>
</gene>
<accession>A0A1D7QCY5</accession>
<dbReference type="AlphaFoldDB" id="A0A1D7QCY5"/>
<dbReference type="NCBIfam" id="TIGR03511">
    <property type="entry name" value="GldH_lipo"/>
    <property type="match status" value="1"/>
</dbReference>
<dbReference type="Pfam" id="PF14109">
    <property type="entry name" value="GldH_lipo"/>
    <property type="match status" value="1"/>
</dbReference>
<organism evidence="2 3">
    <name type="scientific">Pedobacter steynii</name>
    <dbReference type="NCBI Taxonomy" id="430522"/>
    <lineage>
        <taxon>Bacteria</taxon>
        <taxon>Pseudomonadati</taxon>
        <taxon>Bacteroidota</taxon>
        <taxon>Sphingobacteriia</taxon>
        <taxon>Sphingobacteriales</taxon>
        <taxon>Sphingobacteriaceae</taxon>
        <taxon>Pedobacter</taxon>
    </lineage>
</organism>
<sequence>MNNFKAFLLLVAGIAITFFSGCDTNNIIDNNISMPSRNWSYVNKVKAVIEVTDAAKSYNIYFKLRHTADYGYSNIFVLFHLREPGQKRSSRRYEYRLAQPDGQWNGSGSGNLYTYTLPLLSGYKFPKAGKYELEIEQNMRDNPLKEISDAGIKVSVISK</sequence>
<evidence type="ECO:0000313" key="3">
    <source>
        <dbReference type="Proteomes" id="UP000094313"/>
    </source>
</evidence>
<proteinExistence type="predicted"/>
<feature type="chain" id="PRO_5009098381" evidence="1">
    <location>
        <begin position="21"/>
        <end position="159"/>
    </location>
</feature>
<protein>
    <submittedName>
        <fullName evidence="2">Gliding motility lipoprotein GldH</fullName>
    </submittedName>
</protein>
<evidence type="ECO:0000256" key="1">
    <source>
        <dbReference type="SAM" id="SignalP"/>
    </source>
</evidence>
<keyword evidence="2" id="KW-0449">Lipoprotein</keyword>
<dbReference type="EMBL" id="CP017141">
    <property type="protein sequence ID" value="AOM76548.1"/>
    <property type="molecule type" value="Genomic_DNA"/>
</dbReference>
<keyword evidence="3" id="KW-1185">Reference proteome</keyword>
<keyword evidence="1" id="KW-0732">Signal</keyword>
<name>A0A1D7QCY5_9SPHI</name>
<dbReference type="InterPro" id="IPR020018">
    <property type="entry name" value="Motility-assoc_lipoprot_GldH"/>
</dbReference>